<reference evidence="1 2" key="1">
    <citation type="submission" date="2016-11" db="EMBL/GenBank/DDBJ databases">
        <authorList>
            <person name="Jaros S."/>
            <person name="Januszkiewicz K."/>
            <person name="Wedrychowicz H."/>
        </authorList>
    </citation>
    <scope>NUCLEOTIDE SEQUENCE [LARGE SCALE GENOMIC DNA]</scope>
    <source>
        <strain evidence="1 2">DSM 24574</strain>
    </source>
</reference>
<protein>
    <submittedName>
        <fullName evidence="1">Uncharacterized protein</fullName>
    </submittedName>
</protein>
<keyword evidence="2" id="KW-1185">Reference proteome</keyword>
<dbReference type="EMBL" id="FQWQ01000001">
    <property type="protein sequence ID" value="SHG40949.1"/>
    <property type="molecule type" value="Genomic_DNA"/>
</dbReference>
<evidence type="ECO:0000313" key="1">
    <source>
        <dbReference type="EMBL" id="SHG40949.1"/>
    </source>
</evidence>
<accession>A0A1M5JL06</accession>
<gene>
    <name evidence="1" type="ORF">SAMN04488109_0116</name>
</gene>
<dbReference type="Proteomes" id="UP000184212">
    <property type="component" value="Unassembled WGS sequence"/>
</dbReference>
<name>A0A1M5JL06_9BACT</name>
<evidence type="ECO:0000313" key="2">
    <source>
        <dbReference type="Proteomes" id="UP000184212"/>
    </source>
</evidence>
<dbReference type="OrthoDB" id="5418284at2"/>
<dbReference type="STRING" id="947013.SAMN04488109_0116"/>
<sequence length="495" mass="56972">MERNNLKRIIFPRGFAVAIDDLGWNEGSNLSRQTPSGPHRAGVKRLFDLNDYSYVVEVGKAVGARIQSLFILSEMDRENVLAKYPTTTYQREKWNNKGRVSDKEFAIMAYVKEQAAFMEFGFHGTGHEYWAGDGIQRRAEWYNLIDRKPWPENDLRKHIQGFIEIMAQYDITPQHGHSFPESFVPCAYSYYWNPDGDYSLGKLLTEAGVKYANTDFAQIPELSPPPETNGGGFDHGTHVINRMNYGNLWYELQSLPKVLIDMQSTDIVESHWVNWLAQDDFVQADVTTQWINYYKKFQRLEDRYIAKNTEQLHSQWLYRRYTQVTETREGSVTIDNSEMPKEAYARDILGNMVLKILLKKGEHVSSATLNGGMIPAYYEEEGFAFLYLPQLAPQLYELTYTLGTQAMPVHVLHDGTYNPYAMRQQGNELQLHLKMYGEQTVKIKCPKPGNVAVSGKALEMKRFVHDGEYLHATVRALDMQGSRGEIKIQYATDAF</sequence>
<organism evidence="1 2">
    <name type="scientific">Chryseolinea serpens</name>
    <dbReference type="NCBI Taxonomy" id="947013"/>
    <lineage>
        <taxon>Bacteria</taxon>
        <taxon>Pseudomonadati</taxon>
        <taxon>Bacteroidota</taxon>
        <taxon>Cytophagia</taxon>
        <taxon>Cytophagales</taxon>
        <taxon>Fulvivirgaceae</taxon>
        <taxon>Chryseolinea</taxon>
    </lineage>
</organism>
<dbReference type="AlphaFoldDB" id="A0A1M5JL06"/>
<proteinExistence type="predicted"/>
<dbReference type="RefSeq" id="WP_073129858.1">
    <property type="nucleotide sequence ID" value="NZ_FQWQ01000001.1"/>
</dbReference>